<dbReference type="EMBL" id="JACIBU010000001">
    <property type="protein sequence ID" value="MBB3676484.1"/>
    <property type="molecule type" value="Genomic_DNA"/>
</dbReference>
<comment type="caution">
    <text evidence="4">The sequence shown here is derived from an EMBL/GenBank/DDBJ whole genome shotgun (WGS) entry which is preliminary data.</text>
</comment>
<dbReference type="EMBL" id="QKNV01000148">
    <property type="protein sequence ID" value="PZA20742.1"/>
    <property type="molecule type" value="Genomic_DNA"/>
</dbReference>
<evidence type="ECO:0000313" key="6">
    <source>
        <dbReference type="Proteomes" id="UP000580718"/>
    </source>
</evidence>
<dbReference type="OrthoDB" id="5146801at2"/>
<keyword evidence="5" id="KW-1185">Reference proteome</keyword>
<evidence type="ECO:0000256" key="1">
    <source>
        <dbReference type="SAM" id="MobiDB-lite"/>
    </source>
</evidence>
<feature type="transmembrane region" description="Helical" evidence="2">
    <location>
        <begin position="46"/>
        <end position="65"/>
    </location>
</feature>
<dbReference type="Proteomes" id="UP000247602">
    <property type="component" value="Unassembled WGS sequence"/>
</dbReference>
<protein>
    <submittedName>
        <fullName evidence="4">DUF4245 domain-containing protein</fullName>
    </submittedName>
</protein>
<evidence type="ECO:0000313" key="5">
    <source>
        <dbReference type="Proteomes" id="UP000247602"/>
    </source>
</evidence>
<accession>A0A323V7K5</accession>
<evidence type="ECO:0000256" key="2">
    <source>
        <dbReference type="SAM" id="Phobius"/>
    </source>
</evidence>
<name>A0A323V7K5_9ACTN</name>
<dbReference type="Proteomes" id="UP000580718">
    <property type="component" value="Unassembled WGS sequence"/>
</dbReference>
<evidence type="ECO:0000313" key="4">
    <source>
        <dbReference type="EMBL" id="PZA20742.1"/>
    </source>
</evidence>
<reference evidence="4 5" key="1">
    <citation type="submission" date="2018-06" db="EMBL/GenBank/DDBJ databases">
        <title>Draft genome sequence of Modestobacter versicolor CP153-2.</title>
        <authorList>
            <person name="Gundlapally S.R."/>
        </authorList>
    </citation>
    <scope>NUCLEOTIDE SEQUENCE [LARGE SCALE GENOMIC DNA]</scope>
    <source>
        <strain evidence="4 5">CP153-2</strain>
    </source>
</reference>
<gene>
    <name evidence="4" type="ORF">DMO24_13890</name>
    <name evidence="3" type="ORF">FHX36_002219</name>
</gene>
<dbReference type="Pfam" id="PF14030">
    <property type="entry name" value="DUF4245"/>
    <property type="match status" value="1"/>
</dbReference>
<reference evidence="3 6" key="2">
    <citation type="submission" date="2020-08" db="EMBL/GenBank/DDBJ databases">
        <title>Sequencing the genomes of 1000 actinobacteria strains.</title>
        <authorList>
            <person name="Klenk H.-P."/>
        </authorList>
    </citation>
    <scope>NUCLEOTIDE SEQUENCE [LARGE SCALE GENOMIC DNA]</scope>
    <source>
        <strain evidence="3 6">DSM 16678</strain>
    </source>
</reference>
<organism evidence="4 5">
    <name type="scientific">Modestobacter versicolor</name>
    <dbReference type="NCBI Taxonomy" id="429133"/>
    <lineage>
        <taxon>Bacteria</taxon>
        <taxon>Bacillati</taxon>
        <taxon>Actinomycetota</taxon>
        <taxon>Actinomycetes</taxon>
        <taxon>Geodermatophilales</taxon>
        <taxon>Geodermatophilaceae</taxon>
        <taxon>Modestobacter</taxon>
    </lineage>
</organism>
<dbReference type="RefSeq" id="WP_110552831.1">
    <property type="nucleotide sequence ID" value="NZ_JACIBU010000001.1"/>
</dbReference>
<sequence length="212" mass="22191">MPESGQQGQQPGGAPGPTPAGATAPVDVPAPPAVDRMQRFTAANMIRSLVPLVLGCLLVVGVAALRQNPDDPVREVDTTSAERTAAERASYELLVPRGLSDDWRPTSVRTNAGQATVGDPVTLQIGWLTPEQEFAQYVVSDDPEATALTDLLEDTTEDGTEQVGGESWQRLTTERGEALLTRSEGAATLVVTGSASDAELDALAGSLQPYAP</sequence>
<proteinExistence type="predicted"/>
<keyword evidence="2" id="KW-0472">Membrane</keyword>
<dbReference type="InterPro" id="IPR025339">
    <property type="entry name" value="DUF4245"/>
</dbReference>
<evidence type="ECO:0000313" key="3">
    <source>
        <dbReference type="EMBL" id="MBB3676484.1"/>
    </source>
</evidence>
<keyword evidence="2" id="KW-0812">Transmembrane</keyword>
<dbReference type="AlphaFoldDB" id="A0A323V7K5"/>
<keyword evidence="2" id="KW-1133">Transmembrane helix</keyword>
<feature type="region of interest" description="Disordered" evidence="1">
    <location>
        <begin position="1"/>
        <end position="30"/>
    </location>
</feature>